<dbReference type="KEGG" id="ome:OLMES_4594"/>
<keyword evidence="7" id="KW-1185">Reference proteome</keyword>
<dbReference type="Gene3D" id="2.102.10.10">
    <property type="entry name" value="Rieske [2Fe-2S] iron-sulphur domain"/>
    <property type="match status" value="1"/>
</dbReference>
<dbReference type="Proteomes" id="UP000196027">
    <property type="component" value="Chromosome"/>
</dbReference>
<reference evidence="6 7" key="1">
    <citation type="submission" date="2017-05" db="EMBL/GenBank/DDBJ databases">
        <title>Genomic insights into alkan degradation activity of Oleiphilus messinensis.</title>
        <authorList>
            <person name="Kozyavkin S.A."/>
            <person name="Slesarev A.I."/>
            <person name="Golyshin P.N."/>
            <person name="Korzhenkov A."/>
            <person name="Golyshina O.N."/>
            <person name="Toshchakov S.V."/>
        </authorList>
    </citation>
    <scope>NUCLEOTIDE SEQUENCE [LARGE SCALE GENOMIC DNA]</scope>
    <source>
        <strain evidence="6 7">ME102</strain>
    </source>
</reference>
<keyword evidence="2" id="KW-0479">Metal-binding</keyword>
<keyword evidence="4" id="KW-0411">Iron-sulfur</keyword>
<evidence type="ECO:0000313" key="7">
    <source>
        <dbReference type="Proteomes" id="UP000196027"/>
    </source>
</evidence>
<proteinExistence type="predicted"/>
<keyword evidence="1" id="KW-0001">2Fe-2S</keyword>
<accession>A0A1Y0IE91</accession>
<evidence type="ECO:0000256" key="2">
    <source>
        <dbReference type="ARBA" id="ARBA00022723"/>
    </source>
</evidence>
<dbReference type="InterPro" id="IPR036922">
    <property type="entry name" value="Rieske_2Fe-2S_sf"/>
</dbReference>
<dbReference type="PANTHER" id="PTHR40261:SF1">
    <property type="entry name" value="RIESKE DOMAIN-CONTAINING PROTEIN"/>
    <property type="match status" value="1"/>
</dbReference>
<evidence type="ECO:0000256" key="4">
    <source>
        <dbReference type="ARBA" id="ARBA00023014"/>
    </source>
</evidence>
<dbReference type="SUPFAM" id="SSF50022">
    <property type="entry name" value="ISP domain"/>
    <property type="match status" value="1"/>
</dbReference>
<dbReference type="PROSITE" id="PS51296">
    <property type="entry name" value="RIESKE"/>
    <property type="match status" value="1"/>
</dbReference>
<dbReference type="InterPro" id="IPR017941">
    <property type="entry name" value="Rieske_2Fe-2S"/>
</dbReference>
<name>A0A1Y0IE91_9GAMM</name>
<dbReference type="Pfam" id="PF00355">
    <property type="entry name" value="Rieske"/>
    <property type="match status" value="1"/>
</dbReference>
<dbReference type="CDD" id="cd03467">
    <property type="entry name" value="Rieske"/>
    <property type="match status" value="1"/>
</dbReference>
<dbReference type="RefSeq" id="WP_087463352.1">
    <property type="nucleotide sequence ID" value="NZ_CP021425.1"/>
</dbReference>
<evidence type="ECO:0000256" key="1">
    <source>
        <dbReference type="ARBA" id="ARBA00022714"/>
    </source>
</evidence>
<dbReference type="GO" id="GO:0051537">
    <property type="term" value="F:2 iron, 2 sulfur cluster binding"/>
    <property type="evidence" value="ECO:0007669"/>
    <property type="project" value="UniProtKB-KW"/>
</dbReference>
<dbReference type="GO" id="GO:0046872">
    <property type="term" value="F:metal ion binding"/>
    <property type="evidence" value="ECO:0007669"/>
    <property type="project" value="UniProtKB-KW"/>
</dbReference>
<feature type="domain" description="Rieske" evidence="5">
    <location>
        <begin position="8"/>
        <end position="109"/>
    </location>
</feature>
<dbReference type="AlphaFoldDB" id="A0A1Y0IE91"/>
<keyword evidence="3" id="KW-0408">Iron</keyword>
<sequence>MPPNTQRTLLCSIDEIEPNNARGFEIQGQSILVVRHETQVYAYLNQCPHTGVELNWMPDRFMDLEKEYIQCSVHGALFKINNGLCIAGPCQGRHLQKIPVAIENNLIYANPDLI</sequence>
<dbReference type="OrthoDB" id="9794779at2"/>
<evidence type="ECO:0000256" key="3">
    <source>
        <dbReference type="ARBA" id="ARBA00023004"/>
    </source>
</evidence>
<evidence type="ECO:0000313" key="6">
    <source>
        <dbReference type="EMBL" id="ARU58590.1"/>
    </source>
</evidence>
<gene>
    <name evidence="6" type="ORF">OLMES_4594</name>
</gene>
<protein>
    <submittedName>
        <fullName evidence="6">Rieske (2Fe-2S) domain-containing protein</fullName>
    </submittedName>
</protein>
<dbReference type="PANTHER" id="PTHR40261">
    <property type="match status" value="1"/>
</dbReference>
<evidence type="ECO:0000259" key="5">
    <source>
        <dbReference type="PROSITE" id="PS51296"/>
    </source>
</evidence>
<dbReference type="EMBL" id="CP021425">
    <property type="protein sequence ID" value="ARU58590.1"/>
    <property type="molecule type" value="Genomic_DNA"/>
</dbReference>
<organism evidence="6 7">
    <name type="scientific">Oleiphilus messinensis</name>
    <dbReference type="NCBI Taxonomy" id="141451"/>
    <lineage>
        <taxon>Bacteria</taxon>
        <taxon>Pseudomonadati</taxon>
        <taxon>Pseudomonadota</taxon>
        <taxon>Gammaproteobacteria</taxon>
        <taxon>Oceanospirillales</taxon>
        <taxon>Oleiphilaceae</taxon>
        <taxon>Oleiphilus</taxon>
    </lineage>
</organism>